<comment type="caution">
    <text evidence="1">The sequence shown here is derived from an EMBL/GenBank/DDBJ whole genome shotgun (WGS) entry which is preliminary data.</text>
</comment>
<accession>A0ABQ1KM46</accession>
<dbReference type="RefSeq" id="WP_188749682.1">
    <property type="nucleotide sequence ID" value="NZ_BMIJ01000006.1"/>
</dbReference>
<keyword evidence="2" id="KW-1185">Reference proteome</keyword>
<dbReference type="InterPro" id="IPR029044">
    <property type="entry name" value="Nucleotide-diphossugar_trans"/>
</dbReference>
<dbReference type="Pfam" id="PF09837">
    <property type="entry name" value="DUF2064"/>
    <property type="match status" value="1"/>
</dbReference>
<evidence type="ECO:0000313" key="2">
    <source>
        <dbReference type="Proteomes" id="UP000629025"/>
    </source>
</evidence>
<dbReference type="PANTHER" id="PTHR36529">
    <property type="entry name" value="SLL1095 PROTEIN"/>
    <property type="match status" value="1"/>
</dbReference>
<organism evidence="1 2">
    <name type="scientific">Marinobacterium zhoushanense</name>
    <dbReference type="NCBI Taxonomy" id="1679163"/>
    <lineage>
        <taxon>Bacteria</taxon>
        <taxon>Pseudomonadati</taxon>
        <taxon>Pseudomonadota</taxon>
        <taxon>Gammaproteobacteria</taxon>
        <taxon>Oceanospirillales</taxon>
        <taxon>Oceanospirillaceae</taxon>
        <taxon>Marinobacterium</taxon>
    </lineage>
</organism>
<evidence type="ECO:0000313" key="1">
    <source>
        <dbReference type="EMBL" id="GGC01470.1"/>
    </source>
</evidence>
<dbReference type="Proteomes" id="UP000629025">
    <property type="component" value="Unassembled WGS sequence"/>
</dbReference>
<proteinExistence type="predicted"/>
<reference evidence="2" key="1">
    <citation type="journal article" date="2019" name="Int. J. Syst. Evol. Microbiol.">
        <title>The Global Catalogue of Microorganisms (GCM) 10K type strain sequencing project: providing services to taxonomists for standard genome sequencing and annotation.</title>
        <authorList>
            <consortium name="The Broad Institute Genomics Platform"/>
            <consortium name="The Broad Institute Genome Sequencing Center for Infectious Disease"/>
            <person name="Wu L."/>
            <person name="Ma J."/>
        </authorList>
    </citation>
    <scope>NUCLEOTIDE SEQUENCE [LARGE SCALE GENOMIC DNA]</scope>
    <source>
        <strain evidence="2">CGMCC 1.15341</strain>
    </source>
</reference>
<gene>
    <name evidence="1" type="ORF">GCM10011352_29540</name>
</gene>
<name>A0ABQ1KM46_9GAMM</name>
<dbReference type="EMBL" id="BMIJ01000006">
    <property type="protein sequence ID" value="GGC01470.1"/>
    <property type="molecule type" value="Genomic_DNA"/>
</dbReference>
<evidence type="ECO:0008006" key="3">
    <source>
        <dbReference type="Google" id="ProtNLM"/>
    </source>
</evidence>
<dbReference type="NCBIfam" id="TIGR04282">
    <property type="entry name" value="glyco_like_cofC"/>
    <property type="match status" value="1"/>
</dbReference>
<dbReference type="InterPro" id="IPR018641">
    <property type="entry name" value="Trfase_1_rSAM/seldom-assoc"/>
</dbReference>
<dbReference type="Gene3D" id="3.90.550.10">
    <property type="entry name" value="Spore Coat Polysaccharide Biosynthesis Protein SpsA, Chain A"/>
    <property type="match status" value="1"/>
</dbReference>
<protein>
    <recommendedName>
        <fullName evidence="3">2-phospho-L-lactate guanylyltransferase</fullName>
    </recommendedName>
</protein>
<sequence>MNTRIVILAKAPLPGLAKTRLIPALGEQGAARLAERMLRHTLSEAVAADLGPVELCVAPDADLSCWRDLPADFVLTDQGGGDLGQRMSAIAERVTPEQPVLLIGTDCPDLTRDRLRTAACALSCVDAVMVPASDGGYVLLGLKRFDHRLFNPIPWSTGQVADLTRQRIEALGWRLQELDTLHDIDDPEDLAHLPEFLNHQLN</sequence>
<dbReference type="PANTHER" id="PTHR36529:SF1">
    <property type="entry name" value="GLYCOSYLTRANSFERASE"/>
    <property type="match status" value="1"/>
</dbReference>
<dbReference type="SUPFAM" id="SSF53448">
    <property type="entry name" value="Nucleotide-diphospho-sugar transferases"/>
    <property type="match status" value="1"/>
</dbReference>